<dbReference type="CDD" id="cd01650">
    <property type="entry name" value="RT_nLTR_like"/>
    <property type="match status" value="1"/>
</dbReference>
<dbReference type="GO" id="GO:0003964">
    <property type="term" value="F:RNA-directed DNA polymerase activity"/>
    <property type="evidence" value="ECO:0007669"/>
    <property type="project" value="UniProtKB-KW"/>
</dbReference>
<feature type="compositionally biased region" description="Polar residues" evidence="1">
    <location>
        <begin position="1022"/>
        <end position="1031"/>
    </location>
</feature>
<accession>A0A2B4RA41</accession>
<dbReference type="InterPro" id="IPR036691">
    <property type="entry name" value="Endo/exonu/phosph_ase_sf"/>
</dbReference>
<feature type="compositionally biased region" description="Low complexity" evidence="1">
    <location>
        <begin position="891"/>
        <end position="902"/>
    </location>
</feature>
<keyword evidence="4" id="KW-1185">Reference proteome</keyword>
<feature type="compositionally biased region" description="Polar residues" evidence="1">
    <location>
        <begin position="1135"/>
        <end position="1155"/>
    </location>
</feature>
<dbReference type="SUPFAM" id="SSF56672">
    <property type="entry name" value="DNA/RNA polymerases"/>
    <property type="match status" value="1"/>
</dbReference>
<dbReference type="SUPFAM" id="SSF56219">
    <property type="entry name" value="DNase I-like"/>
    <property type="match status" value="1"/>
</dbReference>
<dbReference type="PANTHER" id="PTHR46670:SF3">
    <property type="entry name" value="ENDONUCLEASE_EXONUCLEASE_PHOSPHATASE DOMAIN-CONTAINING PROTEIN"/>
    <property type="match status" value="1"/>
</dbReference>
<dbReference type="PROSITE" id="PS50878">
    <property type="entry name" value="RT_POL"/>
    <property type="match status" value="1"/>
</dbReference>
<keyword evidence="3" id="KW-0548">Nucleotidyltransferase</keyword>
<dbReference type="OrthoDB" id="5989319at2759"/>
<protein>
    <submittedName>
        <fullName evidence="3">Putative RNA-directed DNA polymerase from transposon X-element</fullName>
    </submittedName>
</protein>
<feature type="compositionally biased region" description="Polar residues" evidence="1">
    <location>
        <begin position="911"/>
        <end position="922"/>
    </location>
</feature>
<feature type="region of interest" description="Disordered" evidence="1">
    <location>
        <begin position="974"/>
        <end position="993"/>
    </location>
</feature>
<evidence type="ECO:0000256" key="1">
    <source>
        <dbReference type="SAM" id="MobiDB-lite"/>
    </source>
</evidence>
<proteinExistence type="predicted"/>
<keyword evidence="3" id="KW-0695">RNA-directed DNA polymerase</keyword>
<feature type="region of interest" description="Disordered" evidence="1">
    <location>
        <begin position="999"/>
        <end position="1031"/>
    </location>
</feature>
<sequence length="1915" mass="215913">MAHRAELTLPGFKLLDQPRLGRTGGGLALLIKSGIDAKKMDGGERRSFEFFEWTLRYGSNSLRIAVIYRIPYSQAHPVTTSVFFDEFITYLESIIMSPEPLLITGDFNIHVDVHTDSDASRFQDLLSSMGLQQHVDKSTHISGHTLDLMITRCSDSFLTAKPMTDYLFSDHFTVLCDLALSKPSPKNEQISYRKLKAIKIEDFKQDLSTSELCNYSPDSLNDLVECYNDTLSQVLERHAPLRSKVIRSRPLVPWFNEDIKNARREKRKAERKWRRSGKHDDMLSYKKIKNTTNRLMNEARSQYYHDFINDNSSNQKKLFAAANTLLNQRKKNTVLPPCDDKLELADRMGSYFVQKITDIGTRLDVMAQDLSTDPLLNCTLSPTPKFSKFTALSELEVRKLIEGSAKKSCSFDPMPTSLVFSCIDVLLPVITKMINLSLVDGVFADVWKCALVKPLLKKAGLDPLLSNYRPVSNLPYISKLTEKAVYNQLHLHMIDNSVYPEMQSSYRKGHSTETALLRVVNDILMKMNSQEVTLLVMLDLSAAFDTVNHDILIKRLHEELGIADSALSWFESYLHNRMQKVDIEGSISNPFDLGCGVPQGSCLGPILFIIYASKLFKIIEHELPCAHCYADDTQLYLSFKPNTTSQDQALQAMENCIGKIRKWMIHDRLLINDSKTELILIGSKQQLSKLQPISISVGNSELIAKVQRVQNAAARLLLNVGRANSPARKIPRQDMEQAEGGVICKKRDAKPFYRNVYLIKNCDFIWRDGQRYMPTQSELATIRTSPRGQYEKKVEFYRSMSKEMVVRKLEETFPYLSNKSYSCKAVTSRPSKDMSTSHDECARIWDGETIWRNIQGNSALYILEDEKNDYSAHQHQPKLKRRYDELTSCDQSQQAASELSSLRMSGPEKQLTCSGTNTRNGSSHPIVASRLALQAETSGAENGALQEVIRLPENQQSGNGTRSSASYTTVVFGPTPKGLESDGQYANERQGSRQETLPNLFRETGPHPPLQQAPVMGAPASGESTTIPTSSADAIESSLSQLLRSVFDDGIDPFPDSHPLFSECYPDSSLDLPPNEEIPEKKSDLNAEKYPTKMPVCLDSEMADDNDHTGTSGVSNFPPPTLGFHSSEISDRSADNNSTTSGVSELGQNFSSGDVSPNEEEQFEFSVIPERVPLQGGPLFRIKSNRAFPENLEIALAIFQFEHPITVYVNGCGNDCLDGENIPPSNKPGKVNILLKRANGKVLGKTEIWYYNKKKEAIREMLKDPEQQSDFFRSYSEMLMVCNNATASGTEAQNHVICGSTEPVQMLYAFVCVAAEIGAEQFIKIIFNSSAGRVVYDQYNDSSFLPEAIAREYGHEKIAVYLEEITGRFSKEASDTPNYPQTIDWSELIRAAEEAQKQPSHSSEGKSDHLERNFIKDTGYLGDIDTSSNGSCESVSSEFEDDIPLASSKVELDYLADQLSEVTLVYKDQEFGVKEATLNQRLMSFSKTGHFHREQVNSTVANKVVLPTKEGWVLSLSQESFILETHGLRHLRGLNRCDISFFLGSEKERIQSHLITEYERWFFLFNFIKDSSLHNQTFASGCGQFVQQIKQEIQTVMMGASSGCVEDIPCIKSTRELLTTSDNPELAVQWDTTQGSTKYSTSNVWVLTCLYRPARNILFIYVADNSDVFPHKVYFDDDEYELSTQRWQWQRHSSSLFNVQNRLQEMRKLSEQVRPEFGPTPLPTWSAKWKLSLFVTVNLKSKTSGAHSISTWLSQYNQLISSPLIKCQSEDPCLVNDETNHFFETLYEEHREDLAKDESLTAFTLTIDSERGYLDKDWPRNIRDELAKSASSTAFTLTINGEEKDLDRDRGRGLEEGLANSTSLTAFTLTINSEHGYLYGDWERGLGEELAKSRSLTAFTLAINIEYGYIGLENP</sequence>
<dbReference type="EMBL" id="LSMT01000917">
    <property type="protein sequence ID" value="PFX13679.1"/>
    <property type="molecule type" value="Genomic_DNA"/>
</dbReference>
<dbReference type="InterPro" id="IPR043502">
    <property type="entry name" value="DNA/RNA_pol_sf"/>
</dbReference>
<gene>
    <name evidence="3" type="ORF">AWC38_SpisGene22214</name>
</gene>
<comment type="caution">
    <text evidence="3">The sequence shown here is derived from an EMBL/GenBank/DDBJ whole genome shotgun (WGS) entry which is preliminary data.</text>
</comment>
<dbReference type="Proteomes" id="UP000225706">
    <property type="component" value="Unassembled WGS sequence"/>
</dbReference>
<organism evidence="3 4">
    <name type="scientific">Stylophora pistillata</name>
    <name type="common">Smooth cauliflower coral</name>
    <dbReference type="NCBI Taxonomy" id="50429"/>
    <lineage>
        <taxon>Eukaryota</taxon>
        <taxon>Metazoa</taxon>
        <taxon>Cnidaria</taxon>
        <taxon>Anthozoa</taxon>
        <taxon>Hexacorallia</taxon>
        <taxon>Scleractinia</taxon>
        <taxon>Astrocoeniina</taxon>
        <taxon>Pocilloporidae</taxon>
        <taxon>Stylophora</taxon>
    </lineage>
</organism>
<dbReference type="Pfam" id="PF14529">
    <property type="entry name" value="Exo_endo_phos_2"/>
    <property type="match status" value="1"/>
</dbReference>
<evidence type="ECO:0000313" key="4">
    <source>
        <dbReference type="Proteomes" id="UP000225706"/>
    </source>
</evidence>
<reference evidence="4" key="1">
    <citation type="journal article" date="2017" name="bioRxiv">
        <title>Comparative analysis of the genomes of Stylophora pistillata and Acropora digitifera provides evidence for extensive differences between species of corals.</title>
        <authorList>
            <person name="Voolstra C.R."/>
            <person name="Li Y."/>
            <person name="Liew Y.J."/>
            <person name="Baumgarten S."/>
            <person name="Zoccola D."/>
            <person name="Flot J.-F."/>
            <person name="Tambutte S."/>
            <person name="Allemand D."/>
            <person name="Aranda M."/>
        </authorList>
    </citation>
    <scope>NUCLEOTIDE SEQUENCE [LARGE SCALE GENOMIC DNA]</scope>
</reference>
<dbReference type="PANTHER" id="PTHR46670">
    <property type="entry name" value="ENDO/EXONUCLEASE/PHOSPHATASE DOMAIN-CONTAINING PROTEIN"/>
    <property type="match status" value="1"/>
</dbReference>
<evidence type="ECO:0000313" key="3">
    <source>
        <dbReference type="EMBL" id="PFX13679.1"/>
    </source>
</evidence>
<dbReference type="Pfam" id="PF00078">
    <property type="entry name" value="RVT_1"/>
    <property type="match status" value="1"/>
</dbReference>
<name>A0A2B4RA41_STYPI</name>
<evidence type="ECO:0000259" key="2">
    <source>
        <dbReference type="PROSITE" id="PS50878"/>
    </source>
</evidence>
<keyword evidence="3" id="KW-0808">Transferase</keyword>
<feature type="domain" description="Reverse transcriptase" evidence="2">
    <location>
        <begin position="436"/>
        <end position="695"/>
    </location>
</feature>
<feature type="region of interest" description="Disordered" evidence="1">
    <location>
        <begin position="1104"/>
        <end position="1160"/>
    </location>
</feature>
<feature type="region of interest" description="Disordered" evidence="1">
    <location>
        <begin position="891"/>
        <end position="922"/>
    </location>
</feature>
<dbReference type="Gene3D" id="3.60.10.10">
    <property type="entry name" value="Endonuclease/exonuclease/phosphatase"/>
    <property type="match status" value="1"/>
</dbReference>
<dbReference type="InterPro" id="IPR000477">
    <property type="entry name" value="RT_dom"/>
</dbReference>
<dbReference type="InterPro" id="IPR005135">
    <property type="entry name" value="Endo/exonuclease/phosphatase"/>
</dbReference>